<evidence type="ECO:0000313" key="2">
    <source>
        <dbReference type="Proteomes" id="UP001154282"/>
    </source>
</evidence>
<gene>
    <name evidence="1" type="ORF">LITE_LOCUS39602</name>
</gene>
<dbReference type="Proteomes" id="UP001154282">
    <property type="component" value="Unassembled WGS sequence"/>
</dbReference>
<protein>
    <submittedName>
        <fullName evidence="1">Uncharacterized protein</fullName>
    </submittedName>
</protein>
<dbReference type="AlphaFoldDB" id="A0AAV0PSE5"/>
<reference evidence="1" key="1">
    <citation type="submission" date="2022-08" db="EMBL/GenBank/DDBJ databases">
        <authorList>
            <person name="Gutierrez-Valencia J."/>
        </authorList>
    </citation>
    <scope>NUCLEOTIDE SEQUENCE</scope>
</reference>
<organism evidence="1 2">
    <name type="scientific">Linum tenue</name>
    <dbReference type="NCBI Taxonomy" id="586396"/>
    <lineage>
        <taxon>Eukaryota</taxon>
        <taxon>Viridiplantae</taxon>
        <taxon>Streptophyta</taxon>
        <taxon>Embryophyta</taxon>
        <taxon>Tracheophyta</taxon>
        <taxon>Spermatophyta</taxon>
        <taxon>Magnoliopsida</taxon>
        <taxon>eudicotyledons</taxon>
        <taxon>Gunneridae</taxon>
        <taxon>Pentapetalae</taxon>
        <taxon>rosids</taxon>
        <taxon>fabids</taxon>
        <taxon>Malpighiales</taxon>
        <taxon>Linaceae</taxon>
        <taxon>Linum</taxon>
    </lineage>
</organism>
<accession>A0AAV0PSE5</accession>
<feature type="non-terminal residue" evidence="1">
    <location>
        <position position="1"/>
    </location>
</feature>
<sequence length="66" mass="7088">EKKLNQTFPSSNTAAAIPFDSGKRTALVSLNRLEVNDLGKILEGRRILGGAGVNPPVGGEEEELRR</sequence>
<name>A0AAV0PSE5_9ROSI</name>
<proteinExistence type="predicted"/>
<evidence type="ECO:0000313" key="1">
    <source>
        <dbReference type="EMBL" id="CAI0473367.1"/>
    </source>
</evidence>
<keyword evidence="2" id="KW-1185">Reference proteome</keyword>
<dbReference type="EMBL" id="CAMGYJ010000009">
    <property type="protein sequence ID" value="CAI0473367.1"/>
    <property type="molecule type" value="Genomic_DNA"/>
</dbReference>
<comment type="caution">
    <text evidence="1">The sequence shown here is derived from an EMBL/GenBank/DDBJ whole genome shotgun (WGS) entry which is preliminary data.</text>
</comment>